<keyword evidence="5 7" id="KW-1133">Transmembrane helix</keyword>
<dbReference type="Pfam" id="PF13246">
    <property type="entry name" value="Cation_ATPase"/>
    <property type="match status" value="1"/>
</dbReference>
<dbReference type="PANTHER" id="PTHR43294:SF21">
    <property type="entry name" value="CATION TRANSPORTING ATPASE"/>
    <property type="match status" value="1"/>
</dbReference>
<evidence type="ECO:0000313" key="8">
    <source>
        <dbReference type="EMBL" id="GAH19690.1"/>
    </source>
</evidence>
<dbReference type="NCBIfam" id="TIGR01494">
    <property type="entry name" value="ATPase_P-type"/>
    <property type="match status" value="1"/>
</dbReference>
<feature type="transmembrane region" description="Helical" evidence="7">
    <location>
        <begin position="530"/>
        <end position="549"/>
    </location>
</feature>
<evidence type="ECO:0000256" key="3">
    <source>
        <dbReference type="ARBA" id="ARBA00022692"/>
    </source>
</evidence>
<dbReference type="InterPro" id="IPR018303">
    <property type="entry name" value="ATPase_P-typ_P_site"/>
</dbReference>
<keyword evidence="3 7" id="KW-0812">Transmembrane</keyword>
<dbReference type="InterPro" id="IPR001757">
    <property type="entry name" value="P_typ_ATPase"/>
</dbReference>
<dbReference type="GO" id="GO:0016887">
    <property type="term" value="F:ATP hydrolysis activity"/>
    <property type="evidence" value="ECO:0007669"/>
    <property type="project" value="InterPro"/>
</dbReference>
<keyword evidence="2" id="KW-1003">Cell membrane</keyword>
<proteinExistence type="predicted"/>
<dbReference type="InterPro" id="IPR036412">
    <property type="entry name" value="HAD-like_sf"/>
</dbReference>
<dbReference type="SUPFAM" id="SSF81665">
    <property type="entry name" value="Calcium ATPase, transmembrane domain M"/>
    <property type="match status" value="1"/>
</dbReference>
<accession>X1EH41</accession>
<dbReference type="Gene3D" id="1.20.1110.10">
    <property type="entry name" value="Calcium-transporting ATPase, transmembrane domain"/>
    <property type="match status" value="1"/>
</dbReference>
<dbReference type="Gene3D" id="3.40.50.1000">
    <property type="entry name" value="HAD superfamily/HAD-like"/>
    <property type="match status" value="1"/>
</dbReference>
<dbReference type="InterPro" id="IPR044492">
    <property type="entry name" value="P_typ_ATPase_HD_dom"/>
</dbReference>
<feature type="transmembrane region" description="Helical" evidence="7">
    <location>
        <begin position="38"/>
        <end position="58"/>
    </location>
</feature>
<dbReference type="InterPro" id="IPR023298">
    <property type="entry name" value="ATPase_P-typ_TM_dom_sf"/>
</dbReference>
<reference evidence="8" key="1">
    <citation type="journal article" date="2014" name="Front. Microbiol.">
        <title>High frequency of phylogenetically diverse reductive dehalogenase-homologous genes in deep subseafloor sedimentary metagenomes.</title>
        <authorList>
            <person name="Kawai M."/>
            <person name="Futagami T."/>
            <person name="Toyoda A."/>
            <person name="Takaki Y."/>
            <person name="Nishi S."/>
            <person name="Hori S."/>
            <person name="Arai W."/>
            <person name="Tsubouchi T."/>
            <person name="Morono Y."/>
            <person name="Uchiyama I."/>
            <person name="Ito T."/>
            <person name="Fujiyama A."/>
            <person name="Inagaki F."/>
            <person name="Takami H."/>
        </authorList>
    </citation>
    <scope>NUCLEOTIDE SEQUENCE</scope>
    <source>
        <strain evidence="8">Expedition CK06-06</strain>
    </source>
</reference>
<feature type="non-terminal residue" evidence="8">
    <location>
        <position position="1"/>
    </location>
</feature>
<dbReference type="EMBL" id="BARU01000339">
    <property type="protein sequence ID" value="GAH19690.1"/>
    <property type="molecule type" value="Genomic_DNA"/>
</dbReference>
<evidence type="ECO:0000256" key="2">
    <source>
        <dbReference type="ARBA" id="ARBA00022475"/>
    </source>
</evidence>
<evidence type="ECO:0008006" key="9">
    <source>
        <dbReference type="Google" id="ProtNLM"/>
    </source>
</evidence>
<dbReference type="GO" id="GO:0005886">
    <property type="term" value="C:plasma membrane"/>
    <property type="evidence" value="ECO:0007669"/>
    <property type="project" value="UniProtKB-SubCell"/>
</dbReference>
<dbReference type="SFLD" id="SFLDS00003">
    <property type="entry name" value="Haloacid_Dehalogenase"/>
    <property type="match status" value="1"/>
</dbReference>
<dbReference type="InterPro" id="IPR050510">
    <property type="entry name" value="Cation_transp_ATPase_P-type"/>
</dbReference>
<dbReference type="SFLD" id="SFLDF00027">
    <property type="entry name" value="p-type_atpase"/>
    <property type="match status" value="1"/>
</dbReference>
<dbReference type="SUPFAM" id="SSF56784">
    <property type="entry name" value="HAD-like"/>
    <property type="match status" value="1"/>
</dbReference>
<keyword evidence="4" id="KW-1278">Translocase</keyword>
<name>X1EH41_9ZZZZ</name>
<evidence type="ECO:0000256" key="1">
    <source>
        <dbReference type="ARBA" id="ARBA00004651"/>
    </source>
</evidence>
<feature type="transmembrane region" description="Helical" evidence="7">
    <location>
        <begin position="493"/>
        <end position="510"/>
    </location>
</feature>
<keyword evidence="6 7" id="KW-0472">Membrane</keyword>
<evidence type="ECO:0000256" key="5">
    <source>
        <dbReference type="ARBA" id="ARBA00022989"/>
    </source>
</evidence>
<gene>
    <name evidence="8" type="ORF">S03H2_01218</name>
</gene>
<dbReference type="PANTHER" id="PTHR43294">
    <property type="entry name" value="SODIUM/POTASSIUM-TRANSPORTING ATPASE SUBUNIT ALPHA"/>
    <property type="match status" value="1"/>
</dbReference>
<dbReference type="SUPFAM" id="SSF81660">
    <property type="entry name" value="Metal cation-transporting ATPase, ATP-binding domain N"/>
    <property type="match status" value="1"/>
</dbReference>
<evidence type="ECO:0000256" key="7">
    <source>
        <dbReference type="SAM" id="Phobius"/>
    </source>
</evidence>
<dbReference type="AlphaFoldDB" id="X1EH41"/>
<protein>
    <recommendedName>
        <fullName evidence="9">Cation-transporting P-type ATPase C-terminal domain-containing protein</fullName>
    </recommendedName>
</protein>
<evidence type="ECO:0000256" key="4">
    <source>
        <dbReference type="ARBA" id="ARBA00022967"/>
    </source>
</evidence>
<organism evidence="8">
    <name type="scientific">marine sediment metagenome</name>
    <dbReference type="NCBI Taxonomy" id="412755"/>
    <lineage>
        <taxon>unclassified sequences</taxon>
        <taxon>metagenomes</taxon>
        <taxon>ecological metagenomes</taxon>
    </lineage>
</organism>
<dbReference type="Gene3D" id="3.40.1110.10">
    <property type="entry name" value="Calcium-transporting ATPase, cytoplasmic domain N"/>
    <property type="match status" value="1"/>
</dbReference>
<comment type="subcellular location">
    <subcellularLocation>
        <location evidence="1">Cell membrane</location>
        <topology evidence="1">Multi-pass membrane protein</topology>
    </subcellularLocation>
</comment>
<dbReference type="InterPro" id="IPR023299">
    <property type="entry name" value="ATPase_P-typ_cyto_dom_N"/>
</dbReference>
<feature type="transmembrane region" description="Helical" evidence="7">
    <location>
        <begin position="460"/>
        <end position="481"/>
    </location>
</feature>
<dbReference type="PRINTS" id="PR00120">
    <property type="entry name" value="HATPASE"/>
</dbReference>
<sequence>WLGLIVVGFWLLIILIKWLAPPHEIEFVKSLNSAMDLLPINIPLLVTIILLTGVLAMARHGVIVRNLASVDSLGRVSVVCSDKTGTLTKNQMSIPIIWTNGSTYKVSGSGYSPEGEIILIDDPKNPVYVKHIDDFPQLKLLLISGFLNNNSALVKNEIEISGRIIPNWTVIGSPTEGALMVIFQKGMGDYILEEFEYVKEYPFDSKVKRMTKVYKKENKFYSFTKGASEILIPLCDKVLYKNQELDFTDETKDKVMRIANTFAKRGFRILSLCYKKLDIIPPEDDKSRELCESDMIYIGFVTILDPPRDGVKESVEQCHAAGVDVVMITGDSPATAKAIAKQISIVQNDEDIVVEGKNIKKIRSYFDFSKIRVFARVSPKHKQQIIERYQNADKVVAMTGDGVNDALALNMADAGIAMGIQGTDVAKEASDMVISDDSFTSIVTGIEEGRGIFSRIRAVVFFYIAINVFEGIVQFILSVILELPYFLDPAFNYQWIFLGITVHIFPGLILTFDTTSKDVMKQKPHDEEEILSKNTMILLTVFGAFLASMF</sequence>
<comment type="caution">
    <text evidence="8">The sequence shown here is derived from an EMBL/GenBank/DDBJ whole genome shotgun (WGS) entry which is preliminary data.</text>
</comment>
<dbReference type="GO" id="GO:0016765">
    <property type="term" value="F:transferase activity, transferring alkyl or aryl (other than methyl) groups"/>
    <property type="evidence" value="ECO:0007669"/>
    <property type="project" value="InterPro"/>
</dbReference>
<dbReference type="PROSITE" id="PS00154">
    <property type="entry name" value="ATPASE_E1_E2"/>
    <property type="match status" value="1"/>
</dbReference>
<dbReference type="PRINTS" id="PR00119">
    <property type="entry name" value="CATATPASE"/>
</dbReference>
<dbReference type="InterPro" id="IPR023214">
    <property type="entry name" value="HAD_sf"/>
</dbReference>
<dbReference type="GO" id="GO:0005524">
    <property type="term" value="F:ATP binding"/>
    <property type="evidence" value="ECO:0007669"/>
    <property type="project" value="InterPro"/>
</dbReference>
<evidence type="ECO:0000256" key="6">
    <source>
        <dbReference type="ARBA" id="ARBA00023136"/>
    </source>
</evidence>
<dbReference type="SFLD" id="SFLDG00002">
    <property type="entry name" value="C1.7:_P-type_atpase_like"/>
    <property type="match status" value="1"/>
</dbReference>